<dbReference type="AlphaFoldDB" id="A0A2X0MG73"/>
<gene>
    <name evidence="1" type="primary">BQ5605_C008g04921</name>
    <name evidence="1" type="ORF">BQ5605_C008G04921</name>
</gene>
<dbReference type="STRING" id="796604.A0A2X0MG73"/>
<dbReference type="SUPFAM" id="SSF48592">
    <property type="entry name" value="GroEL equatorial domain-like"/>
    <property type="match status" value="1"/>
</dbReference>
<name>A0A2X0MG73_9BASI</name>
<evidence type="ECO:0000313" key="2">
    <source>
        <dbReference type="Proteomes" id="UP000249464"/>
    </source>
</evidence>
<evidence type="ECO:0000313" key="1">
    <source>
        <dbReference type="EMBL" id="SGY78712.1"/>
    </source>
</evidence>
<dbReference type="Gene3D" id="1.10.560.10">
    <property type="entry name" value="GroEL-like equatorial domain"/>
    <property type="match status" value="1"/>
</dbReference>
<proteinExistence type="predicted"/>
<protein>
    <submittedName>
        <fullName evidence="1">BQ5605_C008g04921 protein</fullName>
    </submittedName>
</protein>
<keyword evidence="2" id="KW-1185">Reference proteome</keyword>
<dbReference type="Proteomes" id="UP000249464">
    <property type="component" value="Unassembled WGS sequence"/>
</dbReference>
<organism evidence="1 2">
    <name type="scientific">Microbotryum silenes-dioicae</name>
    <dbReference type="NCBI Taxonomy" id="796604"/>
    <lineage>
        <taxon>Eukaryota</taxon>
        <taxon>Fungi</taxon>
        <taxon>Dikarya</taxon>
        <taxon>Basidiomycota</taxon>
        <taxon>Pucciniomycotina</taxon>
        <taxon>Microbotryomycetes</taxon>
        <taxon>Microbotryales</taxon>
        <taxon>Microbotryaceae</taxon>
        <taxon>Microbotryum</taxon>
    </lineage>
</organism>
<dbReference type="EMBL" id="FQNC01000048">
    <property type="protein sequence ID" value="SGY78712.1"/>
    <property type="molecule type" value="Genomic_DNA"/>
</dbReference>
<dbReference type="InterPro" id="IPR027413">
    <property type="entry name" value="GROEL-like_equatorial_sf"/>
</dbReference>
<accession>A0A2X0MG73</accession>
<reference evidence="1 2" key="1">
    <citation type="submission" date="2016-11" db="EMBL/GenBank/DDBJ databases">
        <authorList>
            <person name="Jaros S."/>
            <person name="Januszkiewicz K."/>
            <person name="Wedrychowicz H."/>
        </authorList>
    </citation>
    <scope>NUCLEOTIDE SEQUENCE [LARGE SCALE GENOMIC DNA]</scope>
</reference>
<sequence>MERFVWEPALVKTNALEGASEAACLVLSVDETVTNPSSVSPSWVGCGIQRPR</sequence>